<accession>A0AAD5QVE5</accession>
<dbReference type="Proteomes" id="UP001196413">
    <property type="component" value="Unassembled WGS sequence"/>
</dbReference>
<protein>
    <submittedName>
        <fullName evidence="1">Uncharacterized protein</fullName>
    </submittedName>
</protein>
<name>A0AAD5QVE5_PARTN</name>
<comment type="caution">
    <text evidence="1">The sequence shown here is derived from an EMBL/GenBank/DDBJ whole genome shotgun (WGS) entry which is preliminary data.</text>
</comment>
<evidence type="ECO:0000313" key="2">
    <source>
        <dbReference type="Proteomes" id="UP001196413"/>
    </source>
</evidence>
<sequence length="95" mass="10575">MTVAAERLRLSSKYYKGTKDIFVALASTLKAAETGVIVEASRSYGVVTSAKGIFCGHPDFNLDRRFYDAGIMGLPLFSEFFIVGVCEKRLFLLWI</sequence>
<gene>
    <name evidence="1" type="ORF">KIN20_020128</name>
</gene>
<dbReference type="EMBL" id="JAHQIW010004070">
    <property type="protein sequence ID" value="KAJ1360986.1"/>
    <property type="molecule type" value="Genomic_DNA"/>
</dbReference>
<evidence type="ECO:0000313" key="1">
    <source>
        <dbReference type="EMBL" id="KAJ1360986.1"/>
    </source>
</evidence>
<proteinExistence type="predicted"/>
<organism evidence="1 2">
    <name type="scientific">Parelaphostrongylus tenuis</name>
    <name type="common">Meningeal worm</name>
    <dbReference type="NCBI Taxonomy" id="148309"/>
    <lineage>
        <taxon>Eukaryota</taxon>
        <taxon>Metazoa</taxon>
        <taxon>Ecdysozoa</taxon>
        <taxon>Nematoda</taxon>
        <taxon>Chromadorea</taxon>
        <taxon>Rhabditida</taxon>
        <taxon>Rhabditina</taxon>
        <taxon>Rhabditomorpha</taxon>
        <taxon>Strongyloidea</taxon>
        <taxon>Metastrongylidae</taxon>
        <taxon>Parelaphostrongylus</taxon>
    </lineage>
</organism>
<reference evidence="1" key="1">
    <citation type="submission" date="2021-06" db="EMBL/GenBank/DDBJ databases">
        <title>Parelaphostrongylus tenuis whole genome reference sequence.</title>
        <authorList>
            <person name="Garwood T.J."/>
            <person name="Larsen P.A."/>
            <person name="Fountain-Jones N.M."/>
            <person name="Garbe J.R."/>
            <person name="Macchietto M.G."/>
            <person name="Kania S.A."/>
            <person name="Gerhold R.W."/>
            <person name="Richards J.E."/>
            <person name="Wolf T.M."/>
        </authorList>
    </citation>
    <scope>NUCLEOTIDE SEQUENCE</scope>
    <source>
        <strain evidence="1">MNPRO001-30</strain>
        <tissue evidence="1">Meninges</tissue>
    </source>
</reference>
<dbReference type="AlphaFoldDB" id="A0AAD5QVE5"/>
<keyword evidence="2" id="KW-1185">Reference proteome</keyword>